<dbReference type="Proteomes" id="UP000479000">
    <property type="component" value="Unassembled WGS sequence"/>
</dbReference>
<evidence type="ECO:0000313" key="2">
    <source>
        <dbReference type="EMBL" id="CAB0009755.1"/>
    </source>
</evidence>
<organism evidence="2 3">
    <name type="scientific">Nesidiocoris tenuis</name>
    <dbReference type="NCBI Taxonomy" id="355587"/>
    <lineage>
        <taxon>Eukaryota</taxon>
        <taxon>Metazoa</taxon>
        <taxon>Ecdysozoa</taxon>
        <taxon>Arthropoda</taxon>
        <taxon>Hexapoda</taxon>
        <taxon>Insecta</taxon>
        <taxon>Pterygota</taxon>
        <taxon>Neoptera</taxon>
        <taxon>Paraneoptera</taxon>
        <taxon>Hemiptera</taxon>
        <taxon>Heteroptera</taxon>
        <taxon>Panheteroptera</taxon>
        <taxon>Cimicomorpha</taxon>
        <taxon>Miridae</taxon>
        <taxon>Dicyphina</taxon>
        <taxon>Nesidiocoris</taxon>
    </lineage>
</organism>
<protein>
    <submittedName>
        <fullName evidence="2">Uncharacterized protein</fullName>
    </submittedName>
</protein>
<name>A0A6H5H805_9HEMI</name>
<reference evidence="2 3" key="1">
    <citation type="submission" date="2020-02" db="EMBL/GenBank/DDBJ databases">
        <authorList>
            <person name="Ferguson B K."/>
        </authorList>
    </citation>
    <scope>NUCLEOTIDE SEQUENCE [LARGE SCALE GENOMIC DNA]</scope>
</reference>
<proteinExistence type="predicted"/>
<feature type="region of interest" description="Disordered" evidence="1">
    <location>
        <begin position="149"/>
        <end position="169"/>
    </location>
</feature>
<dbReference type="AlphaFoldDB" id="A0A6H5H805"/>
<sequence>MSTSSSTINFEIKVNFEFKVNFEINVNFEFKFNFEIKLNFENQWKTQFRLNIGREPTLPPWRRAALPEPEPGGAEPGNPSPAARHGSASRRRYDSENLRPVRMFVRVISCSSILLVRIACSRPQSSAFFPPGRSRRARCRAVETFCGSRSATPRSMQPEDIGQRGATRPNWSLAPSEKKYLILGHFPLTFISITLPPPFTTRTKYSSGTVRGHYTAGSAASSHEVGRQCDVSTYRLDP</sequence>
<feature type="compositionally biased region" description="Low complexity" evidence="1">
    <location>
        <begin position="64"/>
        <end position="83"/>
    </location>
</feature>
<dbReference type="EMBL" id="CADCXU010022201">
    <property type="protein sequence ID" value="CAB0009755.1"/>
    <property type="molecule type" value="Genomic_DNA"/>
</dbReference>
<feature type="region of interest" description="Disordered" evidence="1">
    <location>
        <begin position="59"/>
        <end position="93"/>
    </location>
</feature>
<evidence type="ECO:0000313" key="3">
    <source>
        <dbReference type="Proteomes" id="UP000479000"/>
    </source>
</evidence>
<gene>
    <name evidence="2" type="ORF">NTEN_LOCUS14856</name>
</gene>
<keyword evidence="3" id="KW-1185">Reference proteome</keyword>
<accession>A0A6H5H805</accession>
<evidence type="ECO:0000256" key="1">
    <source>
        <dbReference type="SAM" id="MobiDB-lite"/>
    </source>
</evidence>